<evidence type="ECO:0000256" key="4">
    <source>
        <dbReference type="ARBA" id="ARBA00022989"/>
    </source>
</evidence>
<feature type="transmembrane region" description="Helical" evidence="7">
    <location>
        <begin position="245"/>
        <end position="265"/>
    </location>
</feature>
<protein>
    <submittedName>
        <fullName evidence="8">Zinc transport system permease protein</fullName>
    </submittedName>
</protein>
<dbReference type="RefSeq" id="WP_091656170.1">
    <property type="nucleotide sequence ID" value="NZ_FONT01000001.1"/>
</dbReference>
<name>A0A1I1ZDW3_9BACI</name>
<dbReference type="AlphaFoldDB" id="A0A1I1ZDW3"/>
<evidence type="ECO:0000256" key="6">
    <source>
        <dbReference type="RuleBase" id="RU003943"/>
    </source>
</evidence>
<gene>
    <name evidence="8" type="ORF">SAMN05192532_101169</name>
</gene>
<feature type="transmembrane region" description="Helical" evidence="7">
    <location>
        <begin position="92"/>
        <end position="115"/>
    </location>
</feature>
<dbReference type="SUPFAM" id="SSF81345">
    <property type="entry name" value="ABC transporter involved in vitamin B12 uptake, BtuC"/>
    <property type="match status" value="1"/>
</dbReference>
<dbReference type="PANTHER" id="PTHR30477">
    <property type="entry name" value="ABC-TRANSPORTER METAL-BINDING PROTEIN"/>
    <property type="match status" value="1"/>
</dbReference>
<dbReference type="CDD" id="cd06550">
    <property type="entry name" value="TM_ABC_iron-siderophores_like"/>
    <property type="match status" value="1"/>
</dbReference>
<keyword evidence="9" id="KW-1185">Reference proteome</keyword>
<evidence type="ECO:0000313" key="9">
    <source>
        <dbReference type="Proteomes" id="UP000199516"/>
    </source>
</evidence>
<feature type="transmembrane region" description="Helical" evidence="7">
    <location>
        <begin position="12"/>
        <end position="29"/>
    </location>
</feature>
<comment type="subcellular location">
    <subcellularLocation>
        <location evidence="6">Cell membrane</location>
        <topology evidence="6">Multi-pass membrane protein</topology>
    </subcellularLocation>
    <subcellularLocation>
        <location evidence="1">Membrane</location>
        <topology evidence="1">Multi-pass membrane protein</topology>
    </subcellularLocation>
</comment>
<evidence type="ECO:0000256" key="5">
    <source>
        <dbReference type="ARBA" id="ARBA00023136"/>
    </source>
</evidence>
<evidence type="ECO:0000256" key="2">
    <source>
        <dbReference type="ARBA" id="ARBA00008034"/>
    </source>
</evidence>
<dbReference type="InterPro" id="IPR001626">
    <property type="entry name" value="ABC_TroCD"/>
</dbReference>
<dbReference type="Gene3D" id="1.10.3470.10">
    <property type="entry name" value="ABC transporter involved in vitamin B12 uptake, BtuC"/>
    <property type="match status" value="1"/>
</dbReference>
<evidence type="ECO:0000256" key="7">
    <source>
        <dbReference type="SAM" id="Phobius"/>
    </source>
</evidence>
<keyword evidence="3 6" id="KW-0812">Transmembrane</keyword>
<dbReference type="OrthoDB" id="9798540at2"/>
<feature type="transmembrane region" description="Helical" evidence="7">
    <location>
        <begin position="41"/>
        <end position="57"/>
    </location>
</feature>
<evidence type="ECO:0000256" key="1">
    <source>
        <dbReference type="ARBA" id="ARBA00004141"/>
    </source>
</evidence>
<evidence type="ECO:0000313" key="8">
    <source>
        <dbReference type="EMBL" id="SFE29518.1"/>
    </source>
</evidence>
<dbReference type="GO" id="GO:0010043">
    <property type="term" value="P:response to zinc ion"/>
    <property type="evidence" value="ECO:0007669"/>
    <property type="project" value="TreeGrafter"/>
</dbReference>
<dbReference type="EMBL" id="FONT01000001">
    <property type="protein sequence ID" value="SFE29518.1"/>
    <property type="molecule type" value="Genomic_DNA"/>
</dbReference>
<feature type="transmembrane region" description="Helical" evidence="7">
    <location>
        <begin position="194"/>
        <end position="214"/>
    </location>
</feature>
<keyword evidence="5 7" id="KW-0472">Membrane</keyword>
<feature type="transmembrane region" description="Helical" evidence="7">
    <location>
        <begin position="63"/>
        <end position="80"/>
    </location>
</feature>
<dbReference type="Proteomes" id="UP000199516">
    <property type="component" value="Unassembled WGS sequence"/>
</dbReference>
<dbReference type="InterPro" id="IPR037294">
    <property type="entry name" value="ABC_BtuC-like"/>
</dbReference>
<proteinExistence type="inferred from homology"/>
<dbReference type="GO" id="GO:0055085">
    <property type="term" value="P:transmembrane transport"/>
    <property type="evidence" value="ECO:0007669"/>
    <property type="project" value="InterPro"/>
</dbReference>
<comment type="similarity">
    <text evidence="2 6">Belongs to the ABC-3 integral membrane protein family.</text>
</comment>
<sequence>MEWTFIERGFTAALIIGLIAPLVGAVLAVRRSSIISESLSHVTLTGISAGVLLSQTVNMVSINPLYTGFVFALAGSLIIEKLRQTYSHFQELASPIILSAGVGVSAVLMSISPSGYGEWYDYLFGSIVSVTKEDLIFISVTAGVILLIFSLYSKEIKSVSFDQEFARVSGISTSHINFIFSLLVALVISMSMKVVGVLLVGALISLPVASAMQFAKSFKQLLGWSVLFGEFAVLIGVYTSYHFNIATGGMIVVILAVIMLAAVVLRKNSMLYRLLNR</sequence>
<dbReference type="Pfam" id="PF00950">
    <property type="entry name" value="ABC-3"/>
    <property type="match status" value="1"/>
</dbReference>
<feature type="transmembrane region" description="Helical" evidence="7">
    <location>
        <begin position="165"/>
        <end position="188"/>
    </location>
</feature>
<organism evidence="8 9">
    <name type="scientific">Alteribacillus iranensis</name>
    <dbReference type="NCBI Taxonomy" id="930128"/>
    <lineage>
        <taxon>Bacteria</taxon>
        <taxon>Bacillati</taxon>
        <taxon>Bacillota</taxon>
        <taxon>Bacilli</taxon>
        <taxon>Bacillales</taxon>
        <taxon>Bacillaceae</taxon>
        <taxon>Alteribacillus</taxon>
    </lineage>
</organism>
<dbReference type="GO" id="GO:0043190">
    <property type="term" value="C:ATP-binding cassette (ABC) transporter complex"/>
    <property type="evidence" value="ECO:0007669"/>
    <property type="project" value="InterPro"/>
</dbReference>
<feature type="transmembrane region" description="Helical" evidence="7">
    <location>
        <begin position="135"/>
        <end position="153"/>
    </location>
</feature>
<accession>A0A1I1ZDW3</accession>
<keyword evidence="4 7" id="KW-1133">Transmembrane helix</keyword>
<evidence type="ECO:0000256" key="3">
    <source>
        <dbReference type="ARBA" id="ARBA00022692"/>
    </source>
</evidence>
<reference evidence="8 9" key="1">
    <citation type="submission" date="2016-10" db="EMBL/GenBank/DDBJ databases">
        <authorList>
            <person name="de Groot N.N."/>
        </authorList>
    </citation>
    <scope>NUCLEOTIDE SEQUENCE [LARGE SCALE GENOMIC DNA]</scope>
    <source>
        <strain evidence="8 9">DSM 23995</strain>
    </source>
</reference>
<feature type="transmembrane region" description="Helical" evidence="7">
    <location>
        <begin position="221"/>
        <end position="239"/>
    </location>
</feature>
<keyword evidence="6" id="KW-0813">Transport</keyword>
<dbReference type="STRING" id="930128.SAMN05192532_101169"/>
<dbReference type="PANTHER" id="PTHR30477:SF22">
    <property type="entry name" value="METAL ABC TRANSPORTER PERMEASE"/>
    <property type="match status" value="1"/>
</dbReference>